<proteinExistence type="predicted"/>
<dbReference type="AlphaFoldDB" id="A0A9C7GAA5"/>
<evidence type="ECO:0000313" key="3">
    <source>
        <dbReference type="Proteomes" id="UP000789845"/>
    </source>
</evidence>
<organism evidence="2 3">
    <name type="scientific">Pseudoneobacillus rhizosphaerae</name>
    <dbReference type="NCBI Taxonomy" id="2880968"/>
    <lineage>
        <taxon>Bacteria</taxon>
        <taxon>Bacillati</taxon>
        <taxon>Bacillota</taxon>
        <taxon>Bacilli</taxon>
        <taxon>Bacillales</taxon>
        <taxon>Bacillaceae</taxon>
        <taxon>Pseudoneobacillus</taxon>
    </lineage>
</organism>
<gene>
    <name evidence="2" type="ORF">NEOCIP111885_02516</name>
</gene>
<evidence type="ECO:0000256" key="1">
    <source>
        <dbReference type="SAM" id="Phobius"/>
    </source>
</evidence>
<keyword evidence="1" id="KW-1133">Transmembrane helix</keyword>
<reference evidence="2" key="1">
    <citation type="submission" date="2021-10" db="EMBL/GenBank/DDBJ databases">
        <authorList>
            <person name="Criscuolo A."/>
        </authorList>
    </citation>
    <scope>NUCLEOTIDE SEQUENCE</scope>
    <source>
        <strain evidence="2">CIP111885</strain>
    </source>
</reference>
<dbReference type="RefSeq" id="WP_230497043.1">
    <property type="nucleotide sequence ID" value="NZ_CAKJTG010000013.1"/>
</dbReference>
<protein>
    <submittedName>
        <fullName evidence="2">Uncharacterized protein</fullName>
    </submittedName>
</protein>
<feature type="transmembrane region" description="Helical" evidence="1">
    <location>
        <begin position="571"/>
        <end position="592"/>
    </location>
</feature>
<sequence length="609" mass="69640">MFFRLNAEKEKNEIDRLIISETKPKSAFDFLKLSGTYKGKIPILIVVSDTNDSIRAKNWCNTLQRLTKAHVKFIHSIHYSFEIEAYIEEYKIQSLFILDIGYTKEGIFISSRNAAIQSFLIQSFSVESHQFSWMETDIENLPIYSNTLTALVRVGKEVDLPKLCSFLSSMIGVIPKLSLFDESQILMKTDGKVKQNIPYNRIELNPTFITQNQLQENDYVVIYNPLNFLFTVACVKSTSTLGMNEITTSNSISKKLKLAVNGEIVLHPLERIIINRIVVQNASQLVDGDITISKDIDEGLTAIGADYFEIVNRVTSASFDIERLKIRVNSDLASGTIQLSYMQREFLDLEHPPDILSKFYYEEITESLIKQLEPIDFIQKQYEKQKVREDLKFEDKQKLKKLIKQAGFNNVAIYPLFLKPVKKKRFSLSRLFLNVAIRPATLQLNVIRPYSTDESSNIVRMSKSAMNLLGIAENDLVILNYRGKSIEVPVLEFDSPELVKETNIVTNESSINISIGIPAHLRFKLGIKQIGKICEIERNLSFLFKKNLSLQFIPILAAAFAVFSLNELSFWNRSIIAAIIVPISSYITLSVVREKIPKTRRASWSLWKK</sequence>
<comment type="caution">
    <text evidence="2">The sequence shown here is derived from an EMBL/GenBank/DDBJ whole genome shotgun (WGS) entry which is preliminary data.</text>
</comment>
<name>A0A9C7GAA5_9BACI</name>
<keyword evidence="1" id="KW-0812">Transmembrane</keyword>
<accession>A0A9C7GAA5</accession>
<evidence type="ECO:0000313" key="2">
    <source>
        <dbReference type="EMBL" id="CAG9608799.1"/>
    </source>
</evidence>
<dbReference type="Proteomes" id="UP000789845">
    <property type="component" value="Unassembled WGS sequence"/>
</dbReference>
<keyword evidence="1" id="KW-0472">Membrane</keyword>
<keyword evidence="3" id="KW-1185">Reference proteome</keyword>
<dbReference type="EMBL" id="CAKJTG010000013">
    <property type="protein sequence ID" value="CAG9608799.1"/>
    <property type="molecule type" value="Genomic_DNA"/>
</dbReference>